<keyword evidence="3" id="KW-0732">Signal</keyword>
<keyword evidence="6" id="KW-0325">Glycoprotein</keyword>
<keyword evidence="8" id="KW-1185">Reference proteome</keyword>
<evidence type="ECO:0000256" key="6">
    <source>
        <dbReference type="ARBA" id="ARBA00023180"/>
    </source>
</evidence>
<keyword evidence="5" id="KW-0472">Membrane</keyword>
<dbReference type="PANTHER" id="PTHR48063:SF16">
    <property type="entry name" value="LRR RECEPTOR-LIKE SERINE_THREONINE-PROTEIN KINASE GSO1"/>
    <property type="match status" value="1"/>
</dbReference>
<evidence type="ECO:0000256" key="2">
    <source>
        <dbReference type="ARBA" id="ARBA00022692"/>
    </source>
</evidence>
<evidence type="ECO:0000256" key="5">
    <source>
        <dbReference type="ARBA" id="ARBA00023136"/>
    </source>
</evidence>
<evidence type="ECO:0000256" key="4">
    <source>
        <dbReference type="ARBA" id="ARBA00022989"/>
    </source>
</evidence>
<feature type="non-terminal residue" evidence="7">
    <location>
        <position position="1"/>
    </location>
</feature>
<accession>A0A835IXY6</accession>
<evidence type="ECO:0000313" key="7">
    <source>
        <dbReference type="EMBL" id="KAF9625830.1"/>
    </source>
</evidence>
<comment type="caution">
    <text evidence="7">The sequence shown here is derived from an EMBL/GenBank/DDBJ whole genome shotgun (WGS) entry which is preliminary data.</text>
</comment>
<dbReference type="SUPFAM" id="SSF52058">
    <property type="entry name" value="L domain-like"/>
    <property type="match status" value="1"/>
</dbReference>
<dbReference type="EMBL" id="JADFTS010000001">
    <property type="protein sequence ID" value="KAF9625830.1"/>
    <property type="molecule type" value="Genomic_DNA"/>
</dbReference>
<dbReference type="InterPro" id="IPR046956">
    <property type="entry name" value="RLP23-like"/>
</dbReference>
<dbReference type="InterPro" id="IPR032675">
    <property type="entry name" value="LRR_dom_sf"/>
</dbReference>
<gene>
    <name evidence="7" type="ORF">IFM89_027344</name>
</gene>
<proteinExistence type="predicted"/>
<dbReference type="AlphaFoldDB" id="A0A835IXY6"/>
<dbReference type="GO" id="GO:0016020">
    <property type="term" value="C:membrane"/>
    <property type="evidence" value="ECO:0007669"/>
    <property type="project" value="UniProtKB-SubCell"/>
</dbReference>
<organism evidence="7 8">
    <name type="scientific">Coptis chinensis</name>
    <dbReference type="NCBI Taxonomy" id="261450"/>
    <lineage>
        <taxon>Eukaryota</taxon>
        <taxon>Viridiplantae</taxon>
        <taxon>Streptophyta</taxon>
        <taxon>Embryophyta</taxon>
        <taxon>Tracheophyta</taxon>
        <taxon>Spermatophyta</taxon>
        <taxon>Magnoliopsida</taxon>
        <taxon>Ranunculales</taxon>
        <taxon>Ranunculaceae</taxon>
        <taxon>Coptidoideae</taxon>
        <taxon>Coptis</taxon>
    </lineage>
</organism>
<name>A0A835IXY6_9MAGN</name>
<dbReference type="OrthoDB" id="1600340at2759"/>
<dbReference type="PANTHER" id="PTHR48063">
    <property type="entry name" value="LRR RECEPTOR-LIKE KINASE"/>
    <property type="match status" value="1"/>
</dbReference>
<evidence type="ECO:0000256" key="1">
    <source>
        <dbReference type="ARBA" id="ARBA00004479"/>
    </source>
</evidence>
<sequence length="140" mass="15794">TQILEAFRFEFQSLNSFQGISIPEFFEFSALRVDTLRWLGSLASLRYLGMNQVDMSMLSVNSLRVLNRLSFLTELHFSGCSLSGFAPSLRPSNLTSLAVVDLSSNNFDSMFSGWDVNLSSLVYLDLSSSGLQWTHSLWYL</sequence>
<evidence type="ECO:0000256" key="3">
    <source>
        <dbReference type="ARBA" id="ARBA00022729"/>
    </source>
</evidence>
<dbReference type="Proteomes" id="UP000631114">
    <property type="component" value="Unassembled WGS sequence"/>
</dbReference>
<dbReference type="Gene3D" id="3.80.10.10">
    <property type="entry name" value="Ribonuclease Inhibitor"/>
    <property type="match status" value="1"/>
</dbReference>
<protein>
    <submittedName>
        <fullName evidence="7">Uncharacterized protein</fullName>
    </submittedName>
</protein>
<dbReference type="Pfam" id="PF00560">
    <property type="entry name" value="LRR_1"/>
    <property type="match status" value="1"/>
</dbReference>
<dbReference type="InterPro" id="IPR001611">
    <property type="entry name" value="Leu-rich_rpt"/>
</dbReference>
<keyword evidence="2" id="KW-0812">Transmembrane</keyword>
<evidence type="ECO:0000313" key="8">
    <source>
        <dbReference type="Proteomes" id="UP000631114"/>
    </source>
</evidence>
<comment type="subcellular location">
    <subcellularLocation>
        <location evidence="1">Membrane</location>
        <topology evidence="1">Single-pass type I membrane protein</topology>
    </subcellularLocation>
</comment>
<reference evidence="7 8" key="1">
    <citation type="submission" date="2020-10" db="EMBL/GenBank/DDBJ databases">
        <title>The Coptis chinensis genome and diversification of protoberbering-type alkaloids.</title>
        <authorList>
            <person name="Wang B."/>
            <person name="Shu S."/>
            <person name="Song C."/>
            <person name="Liu Y."/>
        </authorList>
    </citation>
    <scope>NUCLEOTIDE SEQUENCE [LARGE SCALE GENOMIC DNA]</scope>
    <source>
        <strain evidence="7">HL-2020</strain>
        <tissue evidence="7">Leaf</tissue>
    </source>
</reference>
<keyword evidence="4" id="KW-1133">Transmembrane helix</keyword>